<reference evidence="1" key="1">
    <citation type="submission" date="2021-06" db="EMBL/GenBank/DDBJ databases">
        <authorList>
            <person name="Kallberg Y."/>
            <person name="Tangrot J."/>
            <person name="Rosling A."/>
        </authorList>
    </citation>
    <scope>NUCLEOTIDE SEQUENCE</scope>
    <source>
        <strain evidence="1">AZ414A</strain>
    </source>
</reference>
<gene>
    <name evidence="1" type="ORF">DEBURN_LOCUS10860</name>
</gene>
<dbReference type="EMBL" id="CAJVPK010004029">
    <property type="protein sequence ID" value="CAG8633199.1"/>
    <property type="molecule type" value="Genomic_DNA"/>
</dbReference>
<evidence type="ECO:0000313" key="2">
    <source>
        <dbReference type="Proteomes" id="UP000789706"/>
    </source>
</evidence>
<comment type="caution">
    <text evidence="1">The sequence shown here is derived from an EMBL/GenBank/DDBJ whole genome shotgun (WGS) entry which is preliminary data.</text>
</comment>
<name>A0A9N9GXX5_9GLOM</name>
<protein>
    <submittedName>
        <fullName evidence="1">3078_t:CDS:1</fullName>
    </submittedName>
</protein>
<dbReference type="AlphaFoldDB" id="A0A9N9GXX5"/>
<proteinExistence type="predicted"/>
<accession>A0A9N9GXX5</accession>
<sequence length="283" mass="32528">MPSLVKYFSALKDSRIQFGCLFKKQNQLNYINVRANEFTNNDLEALRVKFQPAPEGHVIPNEKIEKFPEQYVCPRINRDMLSKEGFKVQEISNFSDVQTFFNKLHIVTRNSPGIPESRTDALVDDLFRVTRLNKYPLEIVPQLPCKLYIFNKPYVSAKPDFLITKGIISMIIVEDKTLQNADRFNTYGETQMAAELLACGNENIRKDDEITDQVLFAVRFISTYTTFYKADIPVSYWKELNNGLPKRNSIKIKRWPGENYKKSGLDLADPGGRKAVLTALAKI</sequence>
<feature type="non-terminal residue" evidence="1">
    <location>
        <position position="1"/>
    </location>
</feature>
<organism evidence="1 2">
    <name type="scientific">Diversispora eburnea</name>
    <dbReference type="NCBI Taxonomy" id="1213867"/>
    <lineage>
        <taxon>Eukaryota</taxon>
        <taxon>Fungi</taxon>
        <taxon>Fungi incertae sedis</taxon>
        <taxon>Mucoromycota</taxon>
        <taxon>Glomeromycotina</taxon>
        <taxon>Glomeromycetes</taxon>
        <taxon>Diversisporales</taxon>
        <taxon>Diversisporaceae</taxon>
        <taxon>Diversispora</taxon>
    </lineage>
</organism>
<keyword evidence="2" id="KW-1185">Reference proteome</keyword>
<evidence type="ECO:0000313" key="1">
    <source>
        <dbReference type="EMBL" id="CAG8633199.1"/>
    </source>
</evidence>
<dbReference type="Proteomes" id="UP000789706">
    <property type="component" value="Unassembled WGS sequence"/>
</dbReference>
<dbReference type="OrthoDB" id="2421681at2759"/>